<evidence type="ECO:0000313" key="2">
    <source>
        <dbReference type="EMBL" id="ORV22759.1"/>
    </source>
</evidence>
<dbReference type="SUPFAM" id="SSF52402">
    <property type="entry name" value="Adenine nucleotide alpha hydrolases-like"/>
    <property type="match status" value="1"/>
</dbReference>
<name>A0ABX3V2I0_9MYCO</name>
<dbReference type="Pfam" id="PF00582">
    <property type="entry name" value="Usp"/>
    <property type="match status" value="1"/>
</dbReference>
<comment type="caution">
    <text evidence="2">The sequence shown here is derived from an EMBL/GenBank/DDBJ whole genome shotgun (WGS) entry which is preliminary data.</text>
</comment>
<organism evidence="2 3">
    <name type="scientific">Mycolicibacterium conceptionense</name>
    <dbReference type="NCBI Taxonomy" id="451644"/>
    <lineage>
        <taxon>Bacteria</taxon>
        <taxon>Bacillati</taxon>
        <taxon>Actinomycetota</taxon>
        <taxon>Actinomycetes</taxon>
        <taxon>Mycobacteriales</taxon>
        <taxon>Mycobacteriaceae</taxon>
        <taxon>Mycolicibacterium</taxon>
    </lineage>
</organism>
<gene>
    <name evidence="2" type="ORF">AWB98_24055</name>
</gene>
<dbReference type="EMBL" id="LQOP01000027">
    <property type="protein sequence ID" value="ORV22759.1"/>
    <property type="molecule type" value="Genomic_DNA"/>
</dbReference>
<protein>
    <recommendedName>
        <fullName evidence="1">UspA domain-containing protein</fullName>
    </recommendedName>
</protein>
<evidence type="ECO:0000313" key="3">
    <source>
        <dbReference type="Proteomes" id="UP000193811"/>
    </source>
</evidence>
<accession>A0ABX3V2I0</accession>
<keyword evidence="3" id="KW-1185">Reference proteome</keyword>
<dbReference type="Proteomes" id="UP000193811">
    <property type="component" value="Unassembled WGS sequence"/>
</dbReference>
<dbReference type="InterPro" id="IPR014729">
    <property type="entry name" value="Rossmann-like_a/b/a_fold"/>
</dbReference>
<dbReference type="InterPro" id="IPR006016">
    <property type="entry name" value="UspA"/>
</dbReference>
<evidence type="ECO:0000259" key="1">
    <source>
        <dbReference type="Pfam" id="PF00582"/>
    </source>
</evidence>
<feature type="domain" description="UspA" evidence="1">
    <location>
        <begin position="23"/>
        <end position="138"/>
    </location>
</feature>
<sequence length="152" mass="15984">MSMTDTLMAPVAATAPAGSGAAVVVEADGRTASNDALHTAIDEAVRRGAPLRVLTTWGSRHRAMYDASAVAERDRLSQAQLERRLARALKRCPDLDVQCVDGYDSAAEYLAAHPDSAQVVVLGADNPESAGLQTVLAGSGCAVLTCDRRHRL</sequence>
<dbReference type="Gene3D" id="3.40.50.620">
    <property type="entry name" value="HUPs"/>
    <property type="match status" value="1"/>
</dbReference>
<proteinExistence type="predicted"/>
<reference evidence="2 3" key="1">
    <citation type="submission" date="2016-01" db="EMBL/GenBank/DDBJ databases">
        <title>The new phylogeny of the genus Mycobacterium.</title>
        <authorList>
            <person name="Tarcisio F."/>
            <person name="Conor M."/>
            <person name="Antonella G."/>
            <person name="Elisabetta G."/>
            <person name="Giulia F.S."/>
            <person name="Sara T."/>
            <person name="Anna F."/>
            <person name="Clotilde B."/>
            <person name="Roberto B."/>
            <person name="Veronica D.S."/>
            <person name="Fabio R."/>
            <person name="Monica P."/>
            <person name="Olivier J."/>
            <person name="Enrico T."/>
            <person name="Nicola S."/>
        </authorList>
    </citation>
    <scope>NUCLEOTIDE SEQUENCE [LARGE SCALE GENOMIC DNA]</scope>
    <source>
        <strain evidence="2 3">CCUG 50187</strain>
    </source>
</reference>